<evidence type="ECO:0000313" key="2">
    <source>
        <dbReference type="Proteomes" id="UP000199365"/>
    </source>
</evidence>
<accession>A0A1H1KDU8</accession>
<gene>
    <name evidence="1" type="ORF">SAMN05445850_7301</name>
</gene>
<evidence type="ECO:0008006" key="3">
    <source>
        <dbReference type="Google" id="ProtNLM"/>
    </source>
</evidence>
<organism evidence="1 2">
    <name type="scientific">Paraburkholderia tuberum</name>
    <dbReference type="NCBI Taxonomy" id="157910"/>
    <lineage>
        <taxon>Bacteria</taxon>
        <taxon>Pseudomonadati</taxon>
        <taxon>Pseudomonadota</taxon>
        <taxon>Betaproteobacteria</taxon>
        <taxon>Burkholderiales</taxon>
        <taxon>Burkholderiaceae</taxon>
        <taxon>Paraburkholderia</taxon>
    </lineage>
</organism>
<evidence type="ECO:0000313" key="1">
    <source>
        <dbReference type="EMBL" id="SDR60406.1"/>
    </source>
</evidence>
<dbReference type="EMBL" id="FNKX01000003">
    <property type="protein sequence ID" value="SDR60406.1"/>
    <property type="molecule type" value="Genomic_DNA"/>
</dbReference>
<dbReference type="Gene3D" id="3.40.50.2000">
    <property type="entry name" value="Glycogen Phosphorylase B"/>
    <property type="match status" value="1"/>
</dbReference>
<protein>
    <recommendedName>
        <fullName evidence="3">Glycosyl transferases group 1</fullName>
    </recommendedName>
</protein>
<dbReference type="CDD" id="cd01635">
    <property type="entry name" value="Glycosyltransferase_GTB-type"/>
    <property type="match status" value="1"/>
</dbReference>
<proteinExistence type="predicted"/>
<dbReference type="Proteomes" id="UP000199365">
    <property type="component" value="Unassembled WGS sequence"/>
</dbReference>
<sequence>MRLELPLVALSQPKRRHLNGGNDMQIFILHPGKANYPEIDAYTKYFVRNDCKVTSGTLDDYKKVKNPEEYVLWCIMGFYPRIPAAKYVIHDYRSLSVGRNSALKDSIKKTFQSRPDLRIFQNDSMSAVMGFRDGVDTVFLPMGVPDWIFATDADRNQALPSGTYCYLGEITRERGFVGFIRDFLAAKRDSDTLVLIGPVEKEISDAYLRSPGILFTGRLAQRDALAVVRNCEIAISTIPYKRPYDVQTPTKLLEYAALGKRIICNDSPSNLNAAAKFGIQCKVTGPDVFSSICNFHGDMVPKNDPSTLLHLRWTDIIAASGVERYLARL</sequence>
<keyword evidence="2" id="KW-1185">Reference proteome</keyword>
<dbReference type="STRING" id="157910.SAMN05445850_7301"/>
<name>A0A1H1KDU8_9BURK</name>
<dbReference type="AlphaFoldDB" id="A0A1H1KDU8"/>
<reference evidence="2" key="1">
    <citation type="submission" date="2016-10" db="EMBL/GenBank/DDBJ databases">
        <authorList>
            <person name="Varghese N."/>
            <person name="Submissions S."/>
        </authorList>
    </citation>
    <scope>NUCLEOTIDE SEQUENCE [LARGE SCALE GENOMIC DNA]</scope>
    <source>
        <strain evidence="2">DUS833</strain>
    </source>
</reference>